<dbReference type="SUPFAM" id="SSF102405">
    <property type="entry name" value="MCP/YpsA-like"/>
    <property type="match status" value="1"/>
</dbReference>
<sequence length="403" mass="44971">MVQAYSYESDSNNFSSELIQLQKQLVISLHSLKGIGWHAINKVLRHQLWAKNQWSEQDLIFAGLRSDQISVIVTAFRKKDWRETIHLSDDLLNEGVSILTPFDPLYPTSLLQIAQPPWMLYIKGRVELLQRPAVAIVGTRVPTMYGRHIARNFSQKLSSEGLTVVSGLARGVDAEAHKAALSEAGATIAVLPTPINKCYPPEHHSLYRAIVHSGLIVTETPIGEHLHRGQFHQRNRIIAGLTQATIIIESGDSGGSLITAKHALEMNREVFAVPGPIVSAKSVGTNELIKQGAARLITEIDQIYKEIPWLRDRVEQFVQKQSCNVEGMGRTVNNDNPETITSTQAVLTNQEVEILQLLAEKPLTFDEMMSHLAIPFGHLNILLLNLCIKQKIIQQPDSIYMLV</sequence>
<reference evidence="4" key="1">
    <citation type="journal article" date="2019" name="Int. J. Syst. Evol. Microbiol.">
        <title>The Global Catalogue of Microorganisms (GCM) 10K type strain sequencing project: providing services to taxonomists for standard genome sequencing and annotation.</title>
        <authorList>
            <consortium name="The Broad Institute Genomics Platform"/>
            <consortium name="The Broad Institute Genome Sequencing Center for Infectious Disease"/>
            <person name="Wu L."/>
            <person name="Ma J."/>
        </authorList>
    </citation>
    <scope>NUCLEOTIDE SEQUENCE [LARGE SCALE GENOMIC DNA]</scope>
    <source>
        <strain evidence="4">GH52</strain>
    </source>
</reference>
<feature type="domain" description="Smf/DprA SLOG" evidence="2">
    <location>
        <begin position="98"/>
        <end position="307"/>
    </location>
</feature>
<dbReference type="PANTHER" id="PTHR43022:SF1">
    <property type="entry name" value="PROTEIN SMF"/>
    <property type="match status" value="1"/>
</dbReference>
<gene>
    <name evidence="3" type="primary">dprA</name>
    <name evidence="3" type="ORF">ACFSJH_14030</name>
</gene>
<dbReference type="RefSeq" id="WP_377773422.1">
    <property type="nucleotide sequence ID" value="NZ_JBHUHO010000032.1"/>
</dbReference>
<dbReference type="InterPro" id="IPR057666">
    <property type="entry name" value="DrpA_SLOG"/>
</dbReference>
<evidence type="ECO:0000259" key="2">
    <source>
        <dbReference type="Pfam" id="PF02481"/>
    </source>
</evidence>
<proteinExistence type="inferred from homology"/>
<keyword evidence="4" id="KW-1185">Reference proteome</keyword>
<dbReference type="Pfam" id="PF02481">
    <property type="entry name" value="DNA_processg_A"/>
    <property type="match status" value="1"/>
</dbReference>
<accession>A0ABW4YM71</accession>
<organism evidence="3 4">
    <name type="scientific">Paenibacillus yanchengensis</name>
    <dbReference type="NCBI Taxonomy" id="2035833"/>
    <lineage>
        <taxon>Bacteria</taxon>
        <taxon>Bacillati</taxon>
        <taxon>Bacillota</taxon>
        <taxon>Bacilli</taxon>
        <taxon>Bacillales</taxon>
        <taxon>Paenibacillaceae</taxon>
        <taxon>Paenibacillus</taxon>
    </lineage>
</organism>
<dbReference type="Gene3D" id="3.40.50.450">
    <property type="match status" value="1"/>
</dbReference>
<evidence type="ECO:0000256" key="1">
    <source>
        <dbReference type="ARBA" id="ARBA00006525"/>
    </source>
</evidence>
<dbReference type="Proteomes" id="UP001597362">
    <property type="component" value="Unassembled WGS sequence"/>
</dbReference>
<evidence type="ECO:0000313" key="4">
    <source>
        <dbReference type="Proteomes" id="UP001597362"/>
    </source>
</evidence>
<name>A0ABW4YM71_9BACL</name>
<dbReference type="EMBL" id="JBHUHO010000032">
    <property type="protein sequence ID" value="MFD2116842.1"/>
    <property type="molecule type" value="Genomic_DNA"/>
</dbReference>
<comment type="caution">
    <text evidence="3">The sequence shown here is derived from an EMBL/GenBank/DDBJ whole genome shotgun (WGS) entry which is preliminary data.</text>
</comment>
<dbReference type="PANTHER" id="PTHR43022">
    <property type="entry name" value="PROTEIN SMF"/>
    <property type="match status" value="1"/>
</dbReference>
<dbReference type="NCBIfam" id="TIGR00732">
    <property type="entry name" value="dprA"/>
    <property type="match status" value="1"/>
</dbReference>
<comment type="similarity">
    <text evidence="1">Belongs to the DprA/Smf family.</text>
</comment>
<dbReference type="InterPro" id="IPR003488">
    <property type="entry name" value="DprA"/>
</dbReference>
<protein>
    <submittedName>
        <fullName evidence="3">DNA-processing protein DprA</fullName>
    </submittedName>
</protein>
<evidence type="ECO:0000313" key="3">
    <source>
        <dbReference type="EMBL" id="MFD2116842.1"/>
    </source>
</evidence>